<dbReference type="Proteomes" id="UP000034032">
    <property type="component" value="Unassembled WGS sequence"/>
</dbReference>
<dbReference type="InterPro" id="IPR036410">
    <property type="entry name" value="HSP_DnaJ_Cys-rich_dom_sf"/>
</dbReference>
<dbReference type="PANTHER" id="PTHR43096:SF52">
    <property type="entry name" value="DNAJ HOMOLOG 1, MITOCHONDRIAL-RELATED"/>
    <property type="match status" value="1"/>
</dbReference>
<dbReference type="SMART" id="SM00271">
    <property type="entry name" value="DnaJ"/>
    <property type="match status" value="1"/>
</dbReference>
<dbReference type="PROSITE" id="PS50076">
    <property type="entry name" value="DNAJ_2"/>
    <property type="match status" value="1"/>
</dbReference>
<feature type="zinc finger region" description="CR-type" evidence="2">
    <location>
        <begin position="153"/>
        <end position="235"/>
    </location>
</feature>
<dbReference type="PANTHER" id="PTHR43096">
    <property type="entry name" value="DNAJ HOMOLOG 1, MITOCHONDRIAL-RELATED"/>
    <property type="match status" value="1"/>
</dbReference>
<keyword evidence="2" id="KW-0479">Metal-binding</keyword>
<dbReference type="InterPro" id="IPR036869">
    <property type="entry name" value="J_dom_sf"/>
</dbReference>
<feature type="domain" description="J" evidence="3">
    <location>
        <begin position="16"/>
        <end position="78"/>
    </location>
</feature>
<reference evidence="5 6" key="1">
    <citation type="journal article" date="2015" name="Nature">
        <title>rRNA introns, odd ribosomes, and small enigmatic genomes across a large radiation of phyla.</title>
        <authorList>
            <person name="Brown C.T."/>
            <person name="Hug L.A."/>
            <person name="Thomas B.C."/>
            <person name="Sharon I."/>
            <person name="Castelle C.J."/>
            <person name="Singh A."/>
            <person name="Wilkins M.J."/>
            <person name="Williams K.H."/>
            <person name="Banfield J.F."/>
        </authorList>
    </citation>
    <scope>NUCLEOTIDE SEQUENCE [LARGE SCALE GENOMIC DNA]</scope>
</reference>
<dbReference type="Pfam" id="PF00684">
    <property type="entry name" value="DnaJ_CXXCXGXG"/>
    <property type="match status" value="1"/>
</dbReference>
<evidence type="ECO:0000256" key="2">
    <source>
        <dbReference type="PROSITE-ProRule" id="PRU00546"/>
    </source>
</evidence>
<dbReference type="SUPFAM" id="SSF46565">
    <property type="entry name" value="Chaperone J-domain"/>
    <property type="match status" value="1"/>
</dbReference>
<dbReference type="PRINTS" id="PR00625">
    <property type="entry name" value="JDOMAIN"/>
</dbReference>
<dbReference type="GO" id="GO:0031072">
    <property type="term" value="F:heat shock protein binding"/>
    <property type="evidence" value="ECO:0007669"/>
    <property type="project" value="InterPro"/>
</dbReference>
<evidence type="ECO:0000256" key="1">
    <source>
        <dbReference type="ARBA" id="ARBA00023186"/>
    </source>
</evidence>
<dbReference type="PROSITE" id="PS00636">
    <property type="entry name" value="DNAJ_1"/>
    <property type="match status" value="1"/>
</dbReference>
<keyword evidence="2" id="KW-0862">Zinc</keyword>
<comment type="caution">
    <text evidence="5">The sequence shown here is derived from an EMBL/GenBank/DDBJ whole genome shotgun (WGS) entry which is preliminary data.</text>
</comment>
<name>A0A0G1MN13_9BACT</name>
<evidence type="ECO:0000259" key="3">
    <source>
        <dbReference type="PROSITE" id="PS50076"/>
    </source>
</evidence>
<dbReference type="PATRIC" id="fig|1619025.3.peg.410"/>
<dbReference type="Gene3D" id="1.10.287.110">
    <property type="entry name" value="DnaJ domain"/>
    <property type="match status" value="1"/>
</dbReference>
<dbReference type="GO" id="GO:0051082">
    <property type="term" value="F:unfolded protein binding"/>
    <property type="evidence" value="ECO:0007669"/>
    <property type="project" value="InterPro"/>
</dbReference>
<dbReference type="PROSITE" id="PS51188">
    <property type="entry name" value="ZF_CR"/>
    <property type="match status" value="1"/>
</dbReference>
<gene>
    <name evidence="5" type="ORF">UW79_C0010G0019</name>
</gene>
<dbReference type="Gene3D" id="2.60.260.20">
    <property type="entry name" value="Urease metallochaperone UreE, N-terminal domain"/>
    <property type="match status" value="1"/>
</dbReference>
<protein>
    <submittedName>
        <fullName evidence="5">Chaperone protein DnaJ</fullName>
    </submittedName>
</protein>
<organism evidence="5 6">
    <name type="scientific">Candidatus Yanofskybacteria bacterium GW2011_GWA2_44_9</name>
    <dbReference type="NCBI Taxonomy" id="1619025"/>
    <lineage>
        <taxon>Bacteria</taxon>
        <taxon>Candidatus Yanofskyibacteriota</taxon>
    </lineage>
</organism>
<dbReference type="Pfam" id="PF00226">
    <property type="entry name" value="DnaJ"/>
    <property type="match status" value="1"/>
</dbReference>
<accession>A0A0G1MN13</accession>
<dbReference type="GO" id="GO:0042026">
    <property type="term" value="P:protein refolding"/>
    <property type="evidence" value="ECO:0007669"/>
    <property type="project" value="TreeGrafter"/>
</dbReference>
<dbReference type="InterPro" id="IPR018253">
    <property type="entry name" value="DnaJ_domain_CS"/>
</dbReference>
<evidence type="ECO:0000313" key="5">
    <source>
        <dbReference type="EMBL" id="KKT82182.1"/>
    </source>
</evidence>
<keyword evidence="1" id="KW-0143">Chaperone</keyword>
<dbReference type="InterPro" id="IPR008971">
    <property type="entry name" value="HSP40/DnaJ_pept-bd"/>
</dbReference>
<dbReference type="Gene3D" id="2.10.230.10">
    <property type="entry name" value="Heat shock protein DnaJ, cysteine-rich domain"/>
    <property type="match status" value="1"/>
</dbReference>
<sequence length="277" mass="30735">MFRISIFEFRVFLSKDYYTTLGVPRTASQDEIKRAYRKLAHEHHPDKKGGDESKFKEVNEAYQVLSDPKKRSNYDNFGFAYNDGGFQGGDFNQGNFWDYFGGARGGGQSQAGFEDVFDIFSGMFGGHARPQYQEDVKGEDIHIEVHISRKDLGTIRPFEYKGFDVCEGCRGNGVEKGFKMVNCDTCGGSGQIRQTTKTAFGTFARIMPCTKCGGKRKLPEKVCSNCGGSGRVKSSRKFEVHLPGDIKNNYTVIVPKGGNAGREGGAPGDLIMTFKIK</sequence>
<dbReference type="SUPFAM" id="SSF49493">
    <property type="entry name" value="HSP40/DnaJ peptide-binding domain"/>
    <property type="match status" value="1"/>
</dbReference>
<proteinExistence type="predicted"/>
<keyword evidence="2" id="KW-0863">Zinc-finger</keyword>
<dbReference type="SUPFAM" id="SSF57938">
    <property type="entry name" value="DnaJ/Hsp40 cysteine-rich domain"/>
    <property type="match status" value="1"/>
</dbReference>
<dbReference type="InterPro" id="IPR001623">
    <property type="entry name" value="DnaJ_domain"/>
</dbReference>
<evidence type="ECO:0000313" key="6">
    <source>
        <dbReference type="Proteomes" id="UP000034032"/>
    </source>
</evidence>
<dbReference type="InterPro" id="IPR001305">
    <property type="entry name" value="HSP_DnaJ_Cys-rich_dom"/>
</dbReference>
<evidence type="ECO:0000259" key="4">
    <source>
        <dbReference type="PROSITE" id="PS51188"/>
    </source>
</evidence>
<dbReference type="EMBL" id="LCJR01000010">
    <property type="protein sequence ID" value="KKT82182.1"/>
    <property type="molecule type" value="Genomic_DNA"/>
</dbReference>
<dbReference type="GO" id="GO:0005737">
    <property type="term" value="C:cytoplasm"/>
    <property type="evidence" value="ECO:0007669"/>
    <property type="project" value="TreeGrafter"/>
</dbReference>
<feature type="domain" description="CR-type" evidence="4">
    <location>
        <begin position="153"/>
        <end position="235"/>
    </location>
</feature>
<dbReference type="AlphaFoldDB" id="A0A0G1MN13"/>
<dbReference type="GO" id="GO:0008270">
    <property type="term" value="F:zinc ion binding"/>
    <property type="evidence" value="ECO:0007669"/>
    <property type="project" value="UniProtKB-KW"/>
</dbReference>
<dbReference type="CDD" id="cd10719">
    <property type="entry name" value="DnaJ_zf"/>
    <property type="match status" value="1"/>
</dbReference>
<dbReference type="CDD" id="cd06257">
    <property type="entry name" value="DnaJ"/>
    <property type="match status" value="1"/>
</dbReference>